<sequence>MPTLDSVADSLYGLDPGEFIAARTEYAAQARESGDRELTAAIGRLRKPTVAAWLVNLLARERADELGVLLELGDALRTAQRTLSGRDLRTLSTQRRQVISALERDVTELASERGRNVSESALREVAQTLNAALADPAIADRVRAGRLDAIIEPSSIGDLGGFGDLLSAPLSVVPERTASRSERTVARADRAAERAELNEATTAAEDARRAVERARTAAAEADQELARHEAEVAALQEKLLHAEQQRKFARRAVAAAKKDVTAAEREASAAEAEVVRLGRRRSPE</sequence>
<accession>A0ABU7LHW9</accession>
<reference evidence="2 3" key="1">
    <citation type="submission" date="2023-07" db="EMBL/GenBank/DDBJ databases">
        <authorList>
            <person name="Girao M."/>
            <person name="Carvalho M.F."/>
        </authorList>
    </citation>
    <scope>NUCLEOTIDE SEQUENCE [LARGE SCALE GENOMIC DNA]</scope>
    <source>
        <strain evidence="2 3">YIM65754</strain>
    </source>
</reference>
<dbReference type="RefSeq" id="WP_330136330.1">
    <property type="nucleotide sequence ID" value="NZ_JAUTXY010000016.1"/>
</dbReference>
<organism evidence="2 3">
    <name type="scientific">Rhodococcus artemisiae</name>
    <dbReference type="NCBI Taxonomy" id="714159"/>
    <lineage>
        <taxon>Bacteria</taxon>
        <taxon>Bacillati</taxon>
        <taxon>Actinomycetota</taxon>
        <taxon>Actinomycetes</taxon>
        <taxon>Mycobacteriales</taxon>
        <taxon>Nocardiaceae</taxon>
        <taxon>Rhodococcus</taxon>
    </lineage>
</organism>
<gene>
    <name evidence="2" type="ORF">Q7514_26890</name>
</gene>
<proteinExistence type="predicted"/>
<protein>
    <recommendedName>
        <fullName evidence="4">Transposase</fullName>
    </recommendedName>
</protein>
<dbReference type="Proteomes" id="UP001336020">
    <property type="component" value="Unassembled WGS sequence"/>
</dbReference>
<dbReference type="EMBL" id="JAUTXY010000016">
    <property type="protein sequence ID" value="MEE2061158.1"/>
    <property type="molecule type" value="Genomic_DNA"/>
</dbReference>
<evidence type="ECO:0000313" key="3">
    <source>
        <dbReference type="Proteomes" id="UP001336020"/>
    </source>
</evidence>
<comment type="caution">
    <text evidence="2">The sequence shown here is derived from an EMBL/GenBank/DDBJ whole genome shotgun (WGS) entry which is preliminary data.</text>
</comment>
<feature type="compositionally biased region" description="Basic and acidic residues" evidence="1">
    <location>
        <begin position="181"/>
        <end position="197"/>
    </location>
</feature>
<feature type="region of interest" description="Disordered" evidence="1">
    <location>
        <begin position="181"/>
        <end position="206"/>
    </location>
</feature>
<evidence type="ECO:0000256" key="1">
    <source>
        <dbReference type="SAM" id="MobiDB-lite"/>
    </source>
</evidence>
<feature type="region of interest" description="Disordered" evidence="1">
    <location>
        <begin position="260"/>
        <end position="284"/>
    </location>
</feature>
<keyword evidence="3" id="KW-1185">Reference proteome</keyword>
<evidence type="ECO:0000313" key="2">
    <source>
        <dbReference type="EMBL" id="MEE2061158.1"/>
    </source>
</evidence>
<name>A0ABU7LHW9_9NOCA</name>
<evidence type="ECO:0008006" key="4">
    <source>
        <dbReference type="Google" id="ProtNLM"/>
    </source>
</evidence>